<keyword evidence="1" id="KW-0805">Transcription regulation</keyword>
<dbReference type="AlphaFoldDB" id="A0A3D9I4P1"/>
<evidence type="ECO:0000256" key="2">
    <source>
        <dbReference type="ARBA" id="ARBA00023125"/>
    </source>
</evidence>
<dbReference type="RefSeq" id="WP_115994238.1">
    <property type="nucleotide sequence ID" value="NZ_QRDY01000012.1"/>
</dbReference>
<dbReference type="Pfam" id="PF12833">
    <property type="entry name" value="HTH_18"/>
    <property type="match status" value="1"/>
</dbReference>
<dbReference type="InterPro" id="IPR018060">
    <property type="entry name" value="HTH_AraC"/>
</dbReference>
<gene>
    <name evidence="5" type="ORF">DFP95_11243</name>
</gene>
<dbReference type="PROSITE" id="PS00041">
    <property type="entry name" value="HTH_ARAC_FAMILY_1"/>
    <property type="match status" value="1"/>
</dbReference>
<dbReference type="GO" id="GO:0043565">
    <property type="term" value="F:sequence-specific DNA binding"/>
    <property type="evidence" value="ECO:0007669"/>
    <property type="project" value="InterPro"/>
</dbReference>
<feature type="domain" description="HTH araC/xylS-type" evidence="4">
    <location>
        <begin position="182"/>
        <end position="281"/>
    </location>
</feature>
<evidence type="ECO:0000256" key="1">
    <source>
        <dbReference type="ARBA" id="ARBA00023015"/>
    </source>
</evidence>
<dbReference type="InterPro" id="IPR009057">
    <property type="entry name" value="Homeodomain-like_sf"/>
</dbReference>
<dbReference type="SUPFAM" id="SSF46689">
    <property type="entry name" value="Homeodomain-like"/>
    <property type="match status" value="2"/>
</dbReference>
<dbReference type="InterPro" id="IPR018062">
    <property type="entry name" value="HTH_AraC-typ_CS"/>
</dbReference>
<dbReference type="PANTHER" id="PTHR43280:SF30">
    <property type="entry name" value="MMSAB OPERON REGULATORY PROTEIN"/>
    <property type="match status" value="1"/>
</dbReference>
<evidence type="ECO:0000313" key="5">
    <source>
        <dbReference type="EMBL" id="RED56752.1"/>
    </source>
</evidence>
<proteinExistence type="predicted"/>
<evidence type="ECO:0000313" key="6">
    <source>
        <dbReference type="Proteomes" id="UP000256869"/>
    </source>
</evidence>
<keyword evidence="3" id="KW-0804">Transcription</keyword>
<dbReference type="Pfam" id="PF02311">
    <property type="entry name" value="AraC_binding"/>
    <property type="match status" value="1"/>
</dbReference>
<accession>A0A3D9I4P1</accession>
<dbReference type="InterPro" id="IPR037923">
    <property type="entry name" value="HTH-like"/>
</dbReference>
<sequence>MNRTPTYRVASNPVSFQARELTVLFAGESQTRPQHRIGPKVVDYYLLHHVISGSGTFRTGEFEAKLTAGDSFLIQPGQLFHYLSDEEDPWRYRWVAFAGTQSESLLAEAGLGTERPIVHSGGNRSPGDRCRSIFEAFRERGSSASLTASGHLHLLFASLHEAASDGIASPIRPDSHSDELVRQAVGYLSTQYAEPITIEGMAEALGYNRAYLSRLFKHRTSLSPVTFLTKLRVDHGRRLLRERPELTIEQIASSVGIQDSLYFSKQFRRWYNQSPTDYRVAVGRSLKD</sequence>
<dbReference type="InterPro" id="IPR003313">
    <property type="entry name" value="AraC-bd"/>
</dbReference>
<name>A0A3D9I4P1_9BACL</name>
<dbReference type="PRINTS" id="PR00032">
    <property type="entry name" value="HTHARAC"/>
</dbReference>
<organism evidence="5 6">
    <name type="scientific">Cohnella lupini</name>
    <dbReference type="NCBI Taxonomy" id="1294267"/>
    <lineage>
        <taxon>Bacteria</taxon>
        <taxon>Bacillati</taxon>
        <taxon>Bacillota</taxon>
        <taxon>Bacilli</taxon>
        <taxon>Bacillales</taxon>
        <taxon>Paenibacillaceae</taxon>
        <taxon>Cohnella</taxon>
    </lineage>
</organism>
<dbReference type="SMART" id="SM00342">
    <property type="entry name" value="HTH_ARAC"/>
    <property type="match status" value="1"/>
</dbReference>
<keyword evidence="6" id="KW-1185">Reference proteome</keyword>
<dbReference type="Gene3D" id="2.60.120.280">
    <property type="entry name" value="Regulatory protein AraC"/>
    <property type="match status" value="1"/>
</dbReference>
<dbReference type="PROSITE" id="PS01124">
    <property type="entry name" value="HTH_ARAC_FAMILY_2"/>
    <property type="match status" value="1"/>
</dbReference>
<evidence type="ECO:0000259" key="4">
    <source>
        <dbReference type="PROSITE" id="PS01124"/>
    </source>
</evidence>
<dbReference type="CDD" id="cd06986">
    <property type="entry name" value="cupin_MmsR-like_N"/>
    <property type="match status" value="1"/>
</dbReference>
<dbReference type="PANTHER" id="PTHR43280">
    <property type="entry name" value="ARAC-FAMILY TRANSCRIPTIONAL REGULATOR"/>
    <property type="match status" value="1"/>
</dbReference>
<dbReference type="GO" id="GO:0003700">
    <property type="term" value="F:DNA-binding transcription factor activity"/>
    <property type="evidence" value="ECO:0007669"/>
    <property type="project" value="InterPro"/>
</dbReference>
<comment type="caution">
    <text evidence="5">The sequence shown here is derived from an EMBL/GenBank/DDBJ whole genome shotgun (WGS) entry which is preliminary data.</text>
</comment>
<protein>
    <submittedName>
        <fullName evidence="5">Helix-turn-helix protein</fullName>
    </submittedName>
</protein>
<dbReference type="SUPFAM" id="SSF51215">
    <property type="entry name" value="Regulatory protein AraC"/>
    <property type="match status" value="1"/>
</dbReference>
<dbReference type="Gene3D" id="1.10.10.60">
    <property type="entry name" value="Homeodomain-like"/>
    <property type="match status" value="2"/>
</dbReference>
<keyword evidence="2" id="KW-0238">DNA-binding</keyword>
<reference evidence="5 6" key="1">
    <citation type="submission" date="2018-07" db="EMBL/GenBank/DDBJ databases">
        <title>Genomic Encyclopedia of Type Strains, Phase III (KMG-III): the genomes of soil and plant-associated and newly described type strains.</title>
        <authorList>
            <person name="Whitman W."/>
        </authorList>
    </citation>
    <scope>NUCLEOTIDE SEQUENCE [LARGE SCALE GENOMIC DNA]</scope>
    <source>
        <strain evidence="5 6">CECT 8236</strain>
    </source>
</reference>
<dbReference type="OrthoDB" id="9813413at2"/>
<evidence type="ECO:0000256" key="3">
    <source>
        <dbReference type="ARBA" id="ARBA00023163"/>
    </source>
</evidence>
<dbReference type="InterPro" id="IPR020449">
    <property type="entry name" value="Tscrpt_reg_AraC-type_HTH"/>
</dbReference>
<dbReference type="EMBL" id="QRDY01000012">
    <property type="protein sequence ID" value="RED56752.1"/>
    <property type="molecule type" value="Genomic_DNA"/>
</dbReference>
<dbReference type="Proteomes" id="UP000256869">
    <property type="component" value="Unassembled WGS sequence"/>
</dbReference>